<dbReference type="InterPro" id="IPR005151">
    <property type="entry name" value="Tail-specific_protease"/>
</dbReference>
<comment type="similarity">
    <text evidence="1 5">Belongs to the peptidase S41A family.</text>
</comment>
<protein>
    <submittedName>
        <fullName evidence="7">S41 family peptidase</fullName>
    </submittedName>
</protein>
<evidence type="ECO:0000256" key="2">
    <source>
        <dbReference type="ARBA" id="ARBA00022670"/>
    </source>
</evidence>
<evidence type="ECO:0000256" key="4">
    <source>
        <dbReference type="ARBA" id="ARBA00022825"/>
    </source>
</evidence>
<evidence type="ECO:0000313" key="8">
    <source>
        <dbReference type="Proteomes" id="UP000676428"/>
    </source>
</evidence>
<evidence type="ECO:0000256" key="1">
    <source>
        <dbReference type="ARBA" id="ARBA00009179"/>
    </source>
</evidence>
<organism evidence="7 8">
    <name type="scientific">Shewanella dokdonensis</name>
    <dbReference type="NCBI Taxonomy" id="712036"/>
    <lineage>
        <taxon>Bacteria</taxon>
        <taxon>Pseudomonadati</taxon>
        <taxon>Pseudomonadota</taxon>
        <taxon>Gammaproteobacteria</taxon>
        <taxon>Alteromonadales</taxon>
        <taxon>Shewanellaceae</taxon>
        <taxon>Shewanella</taxon>
    </lineage>
</organism>
<sequence length="401" mass="44201">MTKLMRYVLILTTGIVIGISLSVASYSPQNPRRTAAAGDLILLHEVIETIETYYVDQLSHEQLVNAAIDGIFKSLDSHSTFLNVEQANDMKDSNRGEYYGFGFEVTPDKQQLTIQTAFPDSPAATAGIQKGDRVLTCNNQMINEHNQQQVLEQIKQASQQKQAIALQLERGHTKFNVVIKPASIRLHSVQAKRLADNIGYLRISHFQQDTAQDVQHWLNLWQNQIGGLVVDLRDNPGGLLEQAVAIADMFLDQGVIVATKGRYINANEVFYASTGTLISNVPIVIIINKGSASAAEILTAALRDHQRATIIGETSFGKGTVQSLIPNLYDRGSMIKLTTARYTTPLGKMLDTQGIEPDIKVTQENGDGSLTMAADIAKTGYQITQDYQFNAAISWIETHNQ</sequence>
<dbReference type="NCBIfam" id="TIGR00225">
    <property type="entry name" value="prc"/>
    <property type="match status" value="1"/>
</dbReference>
<dbReference type="Gene3D" id="3.30.750.44">
    <property type="match status" value="1"/>
</dbReference>
<keyword evidence="2 5" id="KW-0645">Protease</keyword>
<accession>A0ABX8DIF0</accession>
<dbReference type="PROSITE" id="PS50106">
    <property type="entry name" value="PDZ"/>
    <property type="match status" value="1"/>
</dbReference>
<proteinExistence type="inferred from homology"/>
<keyword evidence="4 5" id="KW-0720">Serine protease</keyword>
<name>A0ABX8DIF0_9GAMM</name>
<dbReference type="CDD" id="cd07560">
    <property type="entry name" value="Peptidase_S41_CPP"/>
    <property type="match status" value="1"/>
</dbReference>
<dbReference type="SMART" id="SM00228">
    <property type="entry name" value="PDZ"/>
    <property type="match status" value="1"/>
</dbReference>
<evidence type="ECO:0000259" key="6">
    <source>
        <dbReference type="PROSITE" id="PS50106"/>
    </source>
</evidence>
<evidence type="ECO:0000256" key="3">
    <source>
        <dbReference type="ARBA" id="ARBA00022801"/>
    </source>
</evidence>
<dbReference type="Proteomes" id="UP000676428">
    <property type="component" value="Chromosome"/>
</dbReference>
<dbReference type="Gene3D" id="2.30.42.10">
    <property type="match status" value="1"/>
</dbReference>
<dbReference type="InterPro" id="IPR036034">
    <property type="entry name" value="PDZ_sf"/>
</dbReference>
<evidence type="ECO:0000313" key="7">
    <source>
        <dbReference type="EMBL" id="QVK24538.1"/>
    </source>
</evidence>
<dbReference type="EMBL" id="CP074572">
    <property type="protein sequence ID" value="QVK24538.1"/>
    <property type="molecule type" value="Genomic_DNA"/>
</dbReference>
<dbReference type="InterPro" id="IPR001478">
    <property type="entry name" value="PDZ"/>
</dbReference>
<gene>
    <name evidence="7" type="ORF">KHX94_08895</name>
</gene>
<keyword evidence="3 5" id="KW-0378">Hydrolase</keyword>
<reference evidence="7 8" key="1">
    <citation type="journal article" date="2012" name="Int. J. Syst. Evol. Microbiol.">
        <title>Shewanella dokdonensis sp. nov., isolated from seawater.</title>
        <authorList>
            <person name="Sung H.R."/>
            <person name="Yoon J.H."/>
            <person name="Ghim S.Y."/>
        </authorList>
    </citation>
    <scope>NUCLEOTIDE SEQUENCE [LARGE SCALE GENOMIC DNA]</scope>
    <source>
        <strain evidence="7 8">DSM 23626</strain>
    </source>
</reference>
<dbReference type="SMART" id="SM00245">
    <property type="entry name" value="TSPc"/>
    <property type="match status" value="1"/>
</dbReference>
<dbReference type="RefSeq" id="WP_213683124.1">
    <property type="nucleotide sequence ID" value="NZ_CP074572.1"/>
</dbReference>
<dbReference type="Gene3D" id="3.90.226.10">
    <property type="entry name" value="2-enoyl-CoA Hydratase, Chain A, domain 1"/>
    <property type="match status" value="1"/>
</dbReference>
<dbReference type="Pfam" id="PF00595">
    <property type="entry name" value="PDZ"/>
    <property type="match status" value="1"/>
</dbReference>
<dbReference type="Pfam" id="PF03572">
    <property type="entry name" value="Peptidase_S41"/>
    <property type="match status" value="1"/>
</dbReference>
<dbReference type="InterPro" id="IPR029045">
    <property type="entry name" value="ClpP/crotonase-like_dom_sf"/>
</dbReference>
<dbReference type="InterPro" id="IPR004447">
    <property type="entry name" value="Peptidase_S41A"/>
</dbReference>
<dbReference type="SUPFAM" id="SSF52096">
    <property type="entry name" value="ClpP/crotonase"/>
    <property type="match status" value="1"/>
</dbReference>
<feature type="domain" description="PDZ" evidence="6">
    <location>
        <begin position="87"/>
        <end position="169"/>
    </location>
</feature>
<dbReference type="SUPFAM" id="SSF50156">
    <property type="entry name" value="PDZ domain-like"/>
    <property type="match status" value="1"/>
</dbReference>
<dbReference type="PANTHER" id="PTHR32060:SF30">
    <property type="entry name" value="CARBOXY-TERMINAL PROCESSING PROTEASE CTPA"/>
    <property type="match status" value="1"/>
</dbReference>
<dbReference type="PANTHER" id="PTHR32060">
    <property type="entry name" value="TAIL-SPECIFIC PROTEASE"/>
    <property type="match status" value="1"/>
</dbReference>
<keyword evidence="8" id="KW-1185">Reference proteome</keyword>
<evidence type="ECO:0000256" key="5">
    <source>
        <dbReference type="RuleBase" id="RU004404"/>
    </source>
</evidence>